<dbReference type="Pfam" id="PF02358">
    <property type="entry name" value="Trehalose_PPase"/>
    <property type="match status" value="1"/>
</dbReference>
<comment type="function">
    <text evidence="5 6">Removes the phosphate from trehalose 6-phosphate to produce free trehalose.</text>
</comment>
<dbReference type="PANTHER" id="PTHR43768:SF3">
    <property type="entry name" value="TREHALOSE 6-PHOSPHATE PHOSPHATASE"/>
    <property type="match status" value="1"/>
</dbReference>
<dbReference type="GO" id="GO:0004805">
    <property type="term" value="F:trehalose-phosphatase activity"/>
    <property type="evidence" value="ECO:0007669"/>
    <property type="project" value="UniProtKB-EC"/>
</dbReference>
<evidence type="ECO:0000256" key="5">
    <source>
        <dbReference type="ARBA" id="ARBA00024179"/>
    </source>
</evidence>
<comment type="similarity">
    <text evidence="3 6">Belongs to the trehalose phosphatase family.</text>
</comment>
<dbReference type="InterPro" id="IPR006379">
    <property type="entry name" value="HAD-SF_hydro_IIB"/>
</dbReference>
<dbReference type="NCBIfam" id="TIGR00685">
    <property type="entry name" value="T6PP"/>
    <property type="match status" value="1"/>
</dbReference>
<evidence type="ECO:0000256" key="1">
    <source>
        <dbReference type="ARBA" id="ARBA00000500"/>
    </source>
</evidence>
<name>A0ABU8RGK1_9ACTN</name>
<dbReference type="EMBL" id="JBBIAA010000002">
    <property type="protein sequence ID" value="MEJ5944180.1"/>
    <property type="molecule type" value="Genomic_DNA"/>
</dbReference>
<evidence type="ECO:0000256" key="2">
    <source>
        <dbReference type="ARBA" id="ARBA00005199"/>
    </source>
</evidence>
<dbReference type="InterPro" id="IPR003337">
    <property type="entry name" value="Trehalose_PPase"/>
</dbReference>
<evidence type="ECO:0000313" key="8">
    <source>
        <dbReference type="Proteomes" id="UP001387100"/>
    </source>
</evidence>
<keyword evidence="6" id="KW-0479">Metal-binding</keyword>
<keyword evidence="8" id="KW-1185">Reference proteome</keyword>
<proteinExistence type="inferred from homology"/>
<dbReference type="RefSeq" id="WP_339573571.1">
    <property type="nucleotide sequence ID" value="NZ_JBBIAA010000002.1"/>
</dbReference>
<comment type="catalytic activity">
    <reaction evidence="1 6">
        <text>alpha,alpha-trehalose 6-phosphate + H2O = alpha,alpha-trehalose + phosphate</text>
        <dbReference type="Rhea" id="RHEA:23420"/>
        <dbReference type="ChEBI" id="CHEBI:15377"/>
        <dbReference type="ChEBI" id="CHEBI:16551"/>
        <dbReference type="ChEBI" id="CHEBI:43474"/>
        <dbReference type="ChEBI" id="CHEBI:58429"/>
        <dbReference type="EC" id="3.1.3.12"/>
    </reaction>
</comment>
<organism evidence="7 8">
    <name type="scientific">Pseudokineococcus basanitobsidens</name>
    <dbReference type="NCBI Taxonomy" id="1926649"/>
    <lineage>
        <taxon>Bacteria</taxon>
        <taxon>Bacillati</taxon>
        <taxon>Actinomycetota</taxon>
        <taxon>Actinomycetes</taxon>
        <taxon>Kineosporiales</taxon>
        <taxon>Kineosporiaceae</taxon>
        <taxon>Pseudokineococcus</taxon>
    </lineage>
</organism>
<keyword evidence="6" id="KW-0460">Magnesium</keyword>
<comment type="pathway">
    <text evidence="2 6">Glycan biosynthesis; trehalose biosynthesis.</text>
</comment>
<dbReference type="InterPro" id="IPR023214">
    <property type="entry name" value="HAD_sf"/>
</dbReference>
<evidence type="ECO:0000256" key="6">
    <source>
        <dbReference type="RuleBase" id="RU361117"/>
    </source>
</evidence>
<dbReference type="SUPFAM" id="SSF56784">
    <property type="entry name" value="HAD-like"/>
    <property type="match status" value="1"/>
</dbReference>
<dbReference type="InterPro" id="IPR036412">
    <property type="entry name" value="HAD-like_sf"/>
</dbReference>
<dbReference type="PANTHER" id="PTHR43768">
    <property type="entry name" value="TREHALOSE 6-PHOSPHATE PHOSPHATASE"/>
    <property type="match status" value="1"/>
</dbReference>
<dbReference type="NCBIfam" id="TIGR01484">
    <property type="entry name" value="HAD-SF-IIB"/>
    <property type="match status" value="1"/>
</dbReference>
<protein>
    <recommendedName>
        <fullName evidence="6">Trehalose 6-phosphate phosphatase</fullName>
        <ecNumber evidence="6">3.1.3.12</ecNumber>
    </recommendedName>
</protein>
<keyword evidence="4 6" id="KW-0378">Hydrolase</keyword>
<dbReference type="InterPro" id="IPR044651">
    <property type="entry name" value="OTSB-like"/>
</dbReference>
<comment type="caution">
    <text evidence="7">The sequence shown here is derived from an EMBL/GenBank/DDBJ whole genome shotgun (WGS) entry which is preliminary data.</text>
</comment>
<evidence type="ECO:0000256" key="4">
    <source>
        <dbReference type="ARBA" id="ARBA00022801"/>
    </source>
</evidence>
<dbReference type="Gene3D" id="3.30.70.1020">
    <property type="entry name" value="Trehalose-6-phosphate phosphatase related protein, domain 2"/>
    <property type="match status" value="1"/>
</dbReference>
<gene>
    <name evidence="7" type="primary">otsB</name>
    <name evidence="7" type="ORF">WDZ17_02590</name>
</gene>
<reference evidence="7 8" key="1">
    <citation type="journal article" date="2017" name="Int. J. Syst. Evol. Microbiol.">
        <title>Pseudokineococcus basanitobsidens sp. nov., isolated from volcanic rock.</title>
        <authorList>
            <person name="Lee D.W."/>
            <person name="Park M.Y."/>
            <person name="Kim J.J."/>
            <person name="Kim B.S."/>
        </authorList>
    </citation>
    <scope>NUCLEOTIDE SEQUENCE [LARGE SCALE GENOMIC DNA]</scope>
    <source>
        <strain evidence="7 8">DSM 103726</strain>
    </source>
</reference>
<dbReference type="EC" id="3.1.3.12" evidence="6"/>
<dbReference type="Gene3D" id="3.40.50.1000">
    <property type="entry name" value="HAD superfamily/HAD-like"/>
    <property type="match status" value="1"/>
</dbReference>
<evidence type="ECO:0000313" key="7">
    <source>
        <dbReference type="EMBL" id="MEJ5944180.1"/>
    </source>
</evidence>
<comment type="cofactor">
    <cofactor evidence="6">
        <name>Mg(2+)</name>
        <dbReference type="ChEBI" id="CHEBI:18420"/>
    </cofactor>
</comment>
<accession>A0ABU8RGK1</accession>
<evidence type="ECO:0000256" key="3">
    <source>
        <dbReference type="ARBA" id="ARBA00008770"/>
    </source>
</evidence>
<dbReference type="Proteomes" id="UP001387100">
    <property type="component" value="Unassembled WGS sequence"/>
</dbReference>
<sequence length="270" mass="27414">MTPGAGTGSGSLPPALREALERLAALPRPLVVLDFDGVLAPLVDDRDAARPLERSSAALAALAALDGDRAVDLALVSGRPLEPLVRLASPPEGTSLVGSHGAEVRLAGAQESSAPLDEAETALLADVVDRVRAVAGTHAGTDVETKPAGVVLHTRRAALDVASSAQRAVTDGPGRLPGVRAMRGKDVVELAVLDVDKGRSVQALRASTGADAVLYAGDDVTDEHAFAVLDPAAGDVGVHVGDGSTAAAHRVADPEAVADLLEHLLALRSR</sequence>